<dbReference type="AlphaFoldDB" id="A0A8T0AAZ6"/>
<dbReference type="InterPro" id="IPR024161">
    <property type="entry name" value="Znf_nanos-typ"/>
</dbReference>
<evidence type="ECO:0000256" key="5">
    <source>
        <dbReference type="ARBA" id="ARBA00022833"/>
    </source>
</evidence>
<evidence type="ECO:0000256" key="8">
    <source>
        <dbReference type="PROSITE-ProRule" id="PRU00855"/>
    </source>
</evidence>
<evidence type="ECO:0000256" key="3">
    <source>
        <dbReference type="ARBA" id="ARBA00022723"/>
    </source>
</evidence>
<evidence type="ECO:0000259" key="10">
    <source>
        <dbReference type="PROSITE" id="PS51522"/>
    </source>
</evidence>
<accession>A0A8T0AAZ6</accession>
<evidence type="ECO:0000256" key="2">
    <source>
        <dbReference type="ARBA" id="ARBA00022490"/>
    </source>
</evidence>
<keyword evidence="2" id="KW-0963">Cytoplasm</keyword>
<gene>
    <name evidence="11" type="ORF">HF521_012637</name>
</gene>
<evidence type="ECO:0000313" key="12">
    <source>
        <dbReference type="Proteomes" id="UP000606274"/>
    </source>
</evidence>
<dbReference type="Proteomes" id="UP000606274">
    <property type="component" value="Unassembled WGS sequence"/>
</dbReference>
<dbReference type="PROSITE" id="PS51522">
    <property type="entry name" value="ZF_NANOS"/>
    <property type="match status" value="1"/>
</dbReference>
<keyword evidence="3" id="KW-0479">Metal-binding</keyword>
<evidence type="ECO:0000256" key="9">
    <source>
        <dbReference type="SAM" id="MobiDB-lite"/>
    </source>
</evidence>
<dbReference type="Pfam" id="PF05741">
    <property type="entry name" value="zf-nanos"/>
    <property type="match status" value="1"/>
</dbReference>
<dbReference type="InterPro" id="IPR038129">
    <property type="entry name" value="Nanos_sf"/>
</dbReference>
<comment type="similarity">
    <text evidence="8">Belongs to the nanos family.</text>
</comment>
<dbReference type="GO" id="GO:0008270">
    <property type="term" value="F:zinc ion binding"/>
    <property type="evidence" value="ECO:0007669"/>
    <property type="project" value="UniProtKB-KW"/>
</dbReference>
<dbReference type="InterPro" id="IPR008705">
    <property type="entry name" value="Nanos/Xcar2"/>
</dbReference>
<evidence type="ECO:0000256" key="4">
    <source>
        <dbReference type="ARBA" id="ARBA00022771"/>
    </source>
</evidence>
<evidence type="ECO:0000256" key="6">
    <source>
        <dbReference type="ARBA" id="ARBA00022845"/>
    </source>
</evidence>
<keyword evidence="12" id="KW-1185">Reference proteome</keyword>
<dbReference type="GO" id="GO:0005737">
    <property type="term" value="C:cytoplasm"/>
    <property type="evidence" value="ECO:0007669"/>
    <property type="project" value="UniProtKB-SubCell"/>
</dbReference>
<dbReference type="EMBL" id="JABFDY010000024">
    <property type="protein sequence ID" value="KAF7689284.1"/>
    <property type="molecule type" value="Genomic_DNA"/>
</dbReference>
<keyword evidence="7 8" id="KW-0694">RNA-binding</keyword>
<comment type="caution">
    <text evidence="11">The sequence shown here is derived from an EMBL/GenBank/DDBJ whole genome shotgun (WGS) entry which is preliminary data.</text>
</comment>
<protein>
    <recommendedName>
        <fullName evidence="10">Nanos-type domain-containing protein</fullName>
    </recommendedName>
</protein>
<keyword evidence="6 8" id="KW-0810">Translation regulation</keyword>
<dbReference type="GO" id="GO:0003723">
    <property type="term" value="F:RNA binding"/>
    <property type="evidence" value="ECO:0007669"/>
    <property type="project" value="UniProtKB-UniRule"/>
</dbReference>
<organism evidence="11 12">
    <name type="scientific">Silurus meridionalis</name>
    <name type="common">Southern catfish</name>
    <name type="synonym">Silurus soldatovi meridionalis</name>
    <dbReference type="NCBI Taxonomy" id="175797"/>
    <lineage>
        <taxon>Eukaryota</taxon>
        <taxon>Metazoa</taxon>
        <taxon>Chordata</taxon>
        <taxon>Craniata</taxon>
        <taxon>Vertebrata</taxon>
        <taxon>Euteleostomi</taxon>
        <taxon>Actinopterygii</taxon>
        <taxon>Neopterygii</taxon>
        <taxon>Teleostei</taxon>
        <taxon>Ostariophysi</taxon>
        <taxon>Siluriformes</taxon>
        <taxon>Siluridae</taxon>
        <taxon>Silurus</taxon>
    </lineage>
</organism>
<feature type="compositionally biased region" description="Pro residues" evidence="9">
    <location>
        <begin position="97"/>
        <end position="114"/>
    </location>
</feature>
<sequence>MDSEEKRYFQPWRDYMGLAEKVRAMRESRLLGETSASEEFRFTRGISSSPPPAPPLPPPPPSPFQHHHSHGDLQSFFPEHENRWRPKTPKSGRTVSPFPPPSPTPHPPPPPPPRAVGQRFSEKFCSFCKHNGESELVFKSHCLKSRAGEVLCPYLRKYVCPQCGATGGRAHTKRFCPLVDSSYVSVYTRAPRY</sequence>
<dbReference type="PANTHER" id="PTHR12887">
    <property type="entry name" value="NANOS PROTEIN"/>
    <property type="match status" value="1"/>
</dbReference>
<evidence type="ECO:0000256" key="7">
    <source>
        <dbReference type="ARBA" id="ARBA00022884"/>
    </source>
</evidence>
<evidence type="ECO:0000313" key="11">
    <source>
        <dbReference type="EMBL" id="KAF7689284.1"/>
    </source>
</evidence>
<name>A0A8T0AAZ6_SILME</name>
<evidence type="ECO:0000256" key="1">
    <source>
        <dbReference type="ARBA" id="ARBA00004496"/>
    </source>
</evidence>
<dbReference type="GO" id="GO:0006417">
    <property type="term" value="P:regulation of translation"/>
    <property type="evidence" value="ECO:0007669"/>
    <property type="project" value="UniProtKB-UniRule"/>
</dbReference>
<reference evidence="11" key="1">
    <citation type="submission" date="2020-08" db="EMBL/GenBank/DDBJ databases">
        <title>Chromosome-level assembly of Southern catfish (Silurus meridionalis) provides insights into visual adaptation to the nocturnal and benthic lifestyles.</title>
        <authorList>
            <person name="Zhang Y."/>
            <person name="Wang D."/>
            <person name="Peng Z."/>
        </authorList>
    </citation>
    <scope>NUCLEOTIDE SEQUENCE</scope>
    <source>
        <strain evidence="11">SWU-2019-XX</strain>
        <tissue evidence="11">Muscle</tissue>
    </source>
</reference>
<keyword evidence="5" id="KW-0862">Zinc</keyword>
<comment type="subcellular location">
    <subcellularLocation>
        <location evidence="1">Cytoplasm</location>
    </subcellularLocation>
</comment>
<proteinExistence type="inferred from homology"/>
<feature type="region of interest" description="Disordered" evidence="9">
    <location>
        <begin position="30"/>
        <end position="116"/>
    </location>
</feature>
<keyword evidence="4 8" id="KW-0863">Zinc-finger</keyword>
<dbReference type="Gene3D" id="4.10.60.30">
    <property type="entry name" value="Nanos, RNA-binding domain"/>
    <property type="match status" value="1"/>
</dbReference>
<feature type="compositionally biased region" description="Pro residues" evidence="9">
    <location>
        <begin position="49"/>
        <end position="63"/>
    </location>
</feature>
<feature type="domain" description="Nanos-type" evidence="10">
    <location>
        <begin position="124"/>
        <end position="178"/>
    </location>
</feature>